<comment type="caution">
    <text evidence="2">The sequence shown here is derived from an EMBL/GenBank/DDBJ whole genome shotgun (WGS) entry which is preliminary data.</text>
</comment>
<dbReference type="EMBL" id="PKSL01000057">
    <property type="protein sequence ID" value="POW09251.1"/>
    <property type="molecule type" value="Genomic_DNA"/>
</dbReference>
<feature type="compositionally biased region" description="Basic and acidic residues" evidence="1">
    <location>
        <begin position="18"/>
        <end position="28"/>
    </location>
</feature>
<evidence type="ECO:0000256" key="1">
    <source>
        <dbReference type="SAM" id="MobiDB-lite"/>
    </source>
</evidence>
<evidence type="ECO:0000313" key="2">
    <source>
        <dbReference type="EMBL" id="POW09251.1"/>
    </source>
</evidence>
<proteinExistence type="predicted"/>
<gene>
    <name evidence="2" type="ORF">PSTT_06991</name>
</gene>
<organism evidence="2 3">
    <name type="scientific">Puccinia striiformis</name>
    <dbReference type="NCBI Taxonomy" id="27350"/>
    <lineage>
        <taxon>Eukaryota</taxon>
        <taxon>Fungi</taxon>
        <taxon>Dikarya</taxon>
        <taxon>Basidiomycota</taxon>
        <taxon>Pucciniomycotina</taxon>
        <taxon>Pucciniomycetes</taxon>
        <taxon>Pucciniales</taxon>
        <taxon>Pucciniaceae</taxon>
        <taxon>Puccinia</taxon>
    </lineage>
</organism>
<dbReference type="AlphaFoldDB" id="A0A2S4VI82"/>
<accession>A0A2S4VI82</accession>
<name>A0A2S4VI82_9BASI</name>
<dbReference type="Proteomes" id="UP000239156">
    <property type="component" value="Unassembled WGS sequence"/>
</dbReference>
<protein>
    <submittedName>
        <fullName evidence="2">Uncharacterized protein</fullName>
    </submittedName>
</protein>
<sequence>MIILVRSVEYIFLQNGQDHSDHPTHDEPPTQSNKTTNNNKKNTVHFFNSNKNGSSQQTGQLLQRDTPTGLTARTTHQLIANDDPEQSHQIAIKILSLLSKLSIIRDTPQPNDKLLSFELWGKEFIIRSAWPLDSINMGTQSMDCSTSDSGMSRLDRSLQKHKLSIQSNHTVPFITY</sequence>
<feature type="region of interest" description="Disordered" evidence="1">
    <location>
        <begin position="15"/>
        <end position="43"/>
    </location>
</feature>
<keyword evidence="3" id="KW-1185">Reference proteome</keyword>
<reference evidence="2" key="1">
    <citation type="submission" date="2017-12" db="EMBL/GenBank/DDBJ databases">
        <title>Gene loss provides genomic basis for host adaptation in cereal stripe rust fungi.</title>
        <authorList>
            <person name="Xia C."/>
        </authorList>
    </citation>
    <scope>NUCLEOTIDE SEQUENCE [LARGE SCALE GENOMIC DNA]</scope>
    <source>
        <strain evidence="2">93-210</strain>
    </source>
</reference>
<dbReference type="VEuPathDB" id="FungiDB:PSTT_06991"/>
<evidence type="ECO:0000313" key="3">
    <source>
        <dbReference type="Proteomes" id="UP000239156"/>
    </source>
</evidence>